<dbReference type="SUPFAM" id="SSF53254">
    <property type="entry name" value="Phosphoglycerate mutase-like"/>
    <property type="match status" value="1"/>
</dbReference>
<dbReference type="PROSITE" id="PS00175">
    <property type="entry name" value="PG_MUTASE"/>
    <property type="match status" value="1"/>
</dbReference>
<dbReference type="SMART" id="SM00855">
    <property type="entry name" value="PGAM"/>
    <property type="match status" value="1"/>
</dbReference>
<dbReference type="PANTHER" id="PTHR48100:SF59">
    <property type="entry name" value="ADENOSYLCOBALAMIN_ALPHA-RIBAZOLE PHOSPHATASE"/>
    <property type="match status" value="1"/>
</dbReference>
<name>A0A0D0KTZ7_AGRTU</name>
<dbReference type="GO" id="GO:0005737">
    <property type="term" value="C:cytoplasm"/>
    <property type="evidence" value="ECO:0007669"/>
    <property type="project" value="TreeGrafter"/>
</dbReference>
<dbReference type="Pfam" id="PF00300">
    <property type="entry name" value="His_Phos_1"/>
    <property type="match status" value="1"/>
</dbReference>
<comment type="caution">
    <text evidence="3">The sequence shown here is derived from an EMBL/GenBank/DDBJ whole genome shotgun (WGS) entry which is preliminary data.</text>
</comment>
<dbReference type="EMBL" id="JXQV01000012">
    <property type="protein sequence ID" value="KIQ01782.1"/>
    <property type="molecule type" value="Genomic_DNA"/>
</dbReference>
<dbReference type="Proteomes" id="UP000035017">
    <property type="component" value="Unassembled WGS sequence"/>
</dbReference>
<evidence type="ECO:0000313" key="3">
    <source>
        <dbReference type="EMBL" id="KIQ01782.1"/>
    </source>
</evidence>
<dbReference type="CDD" id="cd07067">
    <property type="entry name" value="HP_PGM_like"/>
    <property type="match status" value="1"/>
</dbReference>
<reference evidence="3 4" key="1">
    <citation type="submission" date="2014-12" db="EMBL/GenBank/DDBJ databases">
        <title>16Stimator: statistical estimation of ribosomal gene copy numbers from draft genome assemblies.</title>
        <authorList>
            <person name="Perisin M.A."/>
            <person name="Vetter M."/>
            <person name="Gilbert J.A."/>
            <person name="Bergelson J."/>
        </authorList>
    </citation>
    <scope>NUCLEOTIDE SEQUENCE [LARGE SCALE GENOMIC DNA]</scope>
    <source>
        <strain evidence="3 4">MEJ076</strain>
    </source>
</reference>
<protein>
    <submittedName>
        <fullName evidence="3">Phosphoglycerate mutase</fullName>
    </submittedName>
</protein>
<dbReference type="PANTHER" id="PTHR48100">
    <property type="entry name" value="BROAD-SPECIFICITY PHOSPHATASE YOR283W-RELATED"/>
    <property type="match status" value="1"/>
</dbReference>
<gene>
    <name evidence="3" type="ORF">RU07_13510</name>
</gene>
<dbReference type="InterPro" id="IPR001345">
    <property type="entry name" value="PG/BPGM_mutase_AS"/>
</dbReference>
<feature type="binding site" evidence="2">
    <location>
        <begin position="7"/>
        <end position="14"/>
    </location>
    <ligand>
        <name>substrate</name>
    </ligand>
</feature>
<dbReference type="Gene3D" id="3.40.50.1240">
    <property type="entry name" value="Phosphoglycerate mutase-like"/>
    <property type="match status" value="1"/>
</dbReference>
<accession>A0A0D0KTZ7</accession>
<dbReference type="InterPro" id="IPR029033">
    <property type="entry name" value="His_PPase_superfam"/>
</dbReference>
<dbReference type="InterPro" id="IPR013078">
    <property type="entry name" value="His_Pase_superF_clade-1"/>
</dbReference>
<dbReference type="PIRSF" id="PIRSF000709">
    <property type="entry name" value="6PFK_2-Ptase"/>
    <property type="match status" value="1"/>
</dbReference>
<dbReference type="InterPro" id="IPR050275">
    <property type="entry name" value="PGM_Phosphatase"/>
</dbReference>
<dbReference type="GO" id="GO:0016791">
    <property type="term" value="F:phosphatase activity"/>
    <property type="evidence" value="ECO:0007669"/>
    <property type="project" value="TreeGrafter"/>
</dbReference>
<feature type="active site" description="Proton donor/acceptor" evidence="1">
    <location>
        <position position="89"/>
    </location>
</feature>
<sequence length="200" mass="22582">MLVYIIRHGQTDWNATRRMQGRKDIPLNDLGRSQAVANGKTLASILGETASDFDFVASPLGRTRETMELVRGVMGLDPHAYRTDERLVEVCFGDWEGHTLPELKLTQREKVRARKAAKWDFIPPGDDAESYEIQSWRVGAWLSSVDRQTVCVGHGGVIRSVFRLVTDMEKQLAADTAIPQDRILKVDTESRTAEWMDPVL</sequence>
<feature type="active site" description="Tele-phosphohistidine intermediate" evidence="1">
    <location>
        <position position="8"/>
    </location>
</feature>
<organism evidence="3 4">
    <name type="scientific">Agrobacterium tumefaciens</name>
    <dbReference type="NCBI Taxonomy" id="358"/>
    <lineage>
        <taxon>Bacteria</taxon>
        <taxon>Pseudomonadati</taxon>
        <taxon>Pseudomonadota</taxon>
        <taxon>Alphaproteobacteria</taxon>
        <taxon>Hyphomicrobiales</taxon>
        <taxon>Rhizobiaceae</taxon>
        <taxon>Rhizobium/Agrobacterium group</taxon>
        <taxon>Agrobacterium</taxon>
        <taxon>Agrobacterium tumefaciens complex</taxon>
    </lineage>
</organism>
<proteinExistence type="predicted"/>
<dbReference type="AlphaFoldDB" id="A0A0D0KTZ7"/>
<evidence type="ECO:0000256" key="2">
    <source>
        <dbReference type="PIRSR" id="PIRSR613078-2"/>
    </source>
</evidence>
<evidence type="ECO:0000313" key="4">
    <source>
        <dbReference type="Proteomes" id="UP000035017"/>
    </source>
</evidence>
<dbReference type="OrthoDB" id="9781415at2"/>
<feature type="binding site" evidence="2">
    <location>
        <position position="62"/>
    </location>
    <ligand>
        <name>substrate</name>
    </ligand>
</feature>
<evidence type="ECO:0000256" key="1">
    <source>
        <dbReference type="PIRSR" id="PIRSR613078-1"/>
    </source>
</evidence>